<protein>
    <submittedName>
        <fullName evidence="1">Uncharacterized protein</fullName>
    </submittedName>
</protein>
<keyword evidence="2" id="KW-1185">Reference proteome</keyword>
<proteinExistence type="predicted"/>
<dbReference type="AlphaFoldDB" id="A0A139HC80"/>
<organism evidence="1 2">
    <name type="scientific">Pseudocercospora eumusae</name>
    <dbReference type="NCBI Taxonomy" id="321146"/>
    <lineage>
        <taxon>Eukaryota</taxon>
        <taxon>Fungi</taxon>
        <taxon>Dikarya</taxon>
        <taxon>Ascomycota</taxon>
        <taxon>Pezizomycotina</taxon>
        <taxon>Dothideomycetes</taxon>
        <taxon>Dothideomycetidae</taxon>
        <taxon>Mycosphaerellales</taxon>
        <taxon>Mycosphaerellaceae</taxon>
        <taxon>Pseudocercospora</taxon>
    </lineage>
</organism>
<reference evidence="1 2" key="1">
    <citation type="submission" date="2015-07" db="EMBL/GenBank/DDBJ databases">
        <title>Comparative genomics of the Sigatoka disease complex on banana suggests a link between parallel evolutionary changes in Pseudocercospora fijiensis and Pseudocercospora eumusae and increased virulence on the banana host.</title>
        <authorList>
            <person name="Chang T.-C."/>
            <person name="Salvucci A."/>
            <person name="Crous P.W."/>
            <person name="Stergiopoulos I."/>
        </authorList>
    </citation>
    <scope>NUCLEOTIDE SEQUENCE [LARGE SCALE GENOMIC DNA]</scope>
    <source>
        <strain evidence="1 2">CBS 114824</strain>
    </source>
</reference>
<dbReference type="Proteomes" id="UP000070133">
    <property type="component" value="Unassembled WGS sequence"/>
</dbReference>
<name>A0A139HC80_9PEZI</name>
<accession>A0A139HC80</accession>
<sequence>MVDFLEQIFTTPWWPARRTTPGTSIECVKRLHAMATNGQLAADMVVQLDIFCDGFCLICVREGKDLLKIAFLPQAEVENLLTNSKIPSHQTPAQPD</sequence>
<evidence type="ECO:0000313" key="2">
    <source>
        <dbReference type="Proteomes" id="UP000070133"/>
    </source>
</evidence>
<comment type="caution">
    <text evidence="1">The sequence shown here is derived from an EMBL/GenBank/DDBJ whole genome shotgun (WGS) entry which is preliminary data.</text>
</comment>
<dbReference type="EMBL" id="LFZN01000081">
    <property type="protein sequence ID" value="KXT00036.1"/>
    <property type="molecule type" value="Genomic_DNA"/>
</dbReference>
<gene>
    <name evidence="1" type="ORF">AC578_4873</name>
</gene>
<evidence type="ECO:0000313" key="1">
    <source>
        <dbReference type="EMBL" id="KXT00036.1"/>
    </source>
</evidence>